<feature type="binding site" evidence="6">
    <location>
        <position position="143"/>
    </location>
    <ligand>
        <name>Zn(2+)</name>
        <dbReference type="ChEBI" id="CHEBI:29105"/>
    </ligand>
</feature>
<evidence type="ECO:0000313" key="9">
    <source>
        <dbReference type="EMBL" id="AIH04937.1"/>
    </source>
</evidence>
<evidence type="ECO:0000256" key="2">
    <source>
        <dbReference type="ARBA" id="ARBA00012925"/>
    </source>
</evidence>
<dbReference type="PANTHER" id="PTHR11002">
    <property type="entry name" value="CARBONIC ANHYDRASE"/>
    <property type="match status" value="1"/>
</dbReference>
<dbReference type="PROSITE" id="PS00705">
    <property type="entry name" value="PROK_CO2_ANHYDRASE_2"/>
    <property type="match status" value="1"/>
</dbReference>
<dbReference type="SUPFAM" id="SSF53056">
    <property type="entry name" value="beta-carbonic anhydrase, cab"/>
    <property type="match status" value="1"/>
</dbReference>
<keyword evidence="4 7" id="KW-0456">Lyase</keyword>
<dbReference type="EC" id="4.2.1.1" evidence="2 7"/>
<dbReference type="InterPro" id="IPR015892">
    <property type="entry name" value="Carbonic_anhydrase_CS"/>
</dbReference>
<dbReference type="SMART" id="SM00947">
    <property type="entry name" value="Pro_CA"/>
    <property type="match status" value="1"/>
</dbReference>
<dbReference type="AlphaFoldDB" id="A0A075WV35"/>
<dbReference type="EMBL" id="KJ778687">
    <property type="protein sequence ID" value="AIH04937.1"/>
    <property type="molecule type" value="mRNA"/>
</dbReference>
<feature type="binding site" evidence="6">
    <location>
        <position position="91"/>
    </location>
    <ligand>
        <name>Zn(2+)</name>
        <dbReference type="ChEBI" id="CHEBI:29105"/>
    </ligand>
</feature>
<evidence type="ECO:0000256" key="3">
    <source>
        <dbReference type="ARBA" id="ARBA00022833"/>
    </source>
</evidence>
<comment type="cofactor">
    <cofactor evidence="6">
        <name>Zn(2+)</name>
        <dbReference type="ChEBI" id="CHEBI:29105"/>
    </cofactor>
    <text evidence="6">Binds 1 zinc ion per subunit.</text>
</comment>
<evidence type="ECO:0000256" key="1">
    <source>
        <dbReference type="ARBA" id="ARBA00006217"/>
    </source>
</evidence>
<reference evidence="9" key="1">
    <citation type="journal article" date="2016" name="J. Appl. Phycol.">
        <title>Cloning, expression, and characterization of carbonic anhydrase genes from Pyropia haitanensis (Bangiales, Rhodophyta).</title>
        <authorList>
            <person name="Chen C.S."/>
            <person name="Dai Z.Z."/>
            <person name="Xu Y."/>
            <person name="Ji D."/>
            <person name="Xie C.T."/>
        </authorList>
    </citation>
    <scope>NUCLEOTIDE SEQUENCE</scope>
</reference>
<protein>
    <recommendedName>
        <fullName evidence="2 7">Carbonic anhydrase</fullName>
        <ecNumber evidence="2 7">4.2.1.1</ecNumber>
    </recommendedName>
    <alternativeName>
        <fullName evidence="7">Carbonate dehydratase</fullName>
    </alternativeName>
</protein>
<dbReference type="InterPro" id="IPR036874">
    <property type="entry name" value="Carbonic_anhydrase_sf"/>
</dbReference>
<dbReference type="GO" id="GO:0004089">
    <property type="term" value="F:carbonate dehydratase activity"/>
    <property type="evidence" value="ECO:0007669"/>
    <property type="project" value="UniProtKB-UniRule"/>
</dbReference>
<name>A0A075WV35_PYRHA</name>
<comment type="function">
    <text evidence="7">Reversible hydration of carbon dioxide.</text>
</comment>
<keyword evidence="3 6" id="KW-0862">Zinc</keyword>
<evidence type="ECO:0000256" key="5">
    <source>
        <dbReference type="ARBA" id="ARBA00048348"/>
    </source>
</evidence>
<feature type="compositionally biased region" description="Low complexity" evidence="8">
    <location>
        <begin position="10"/>
        <end position="22"/>
    </location>
</feature>
<feature type="region of interest" description="Disordered" evidence="8">
    <location>
        <begin position="1"/>
        <end position="33"/>
    </location>
</feature>
<feature type="binding site" evidence="6">
    <location>
        <position position="89"/>
    </location>
    <ligand>
        <name>Zn(2+)</name>
        <dbReference type="ChEBI" id="CHEBI:29105"/>
    </ligand>
</feature>
<dbReference type="InterPro" id="IPR001765">
    <property type="entry name" value="Carbonic_anhydrase"/>
</dbReference>
<dbReference type="Pfam" id="PF00484">
    <property type="entry name" value="Pro_CA"/>
    <property type="match status" value="1"/>
</dbReference>
<sequence length="245" mass="24605">MDAKEPPPRAAADAAPAVAADPPTEPDSPEVAASVADCPAGDAQWASLLASNAAFVAHGWRPTLAGSSVSSHREALASGQSPSAVVVACSDSRVSPELLFARGLGELFVIRTAGNTAAYASTVASVEYAVHNLGAPLVVVLGHTGCGAVAAAVATAADAGAMASQPSTLATFVKSTLLAPVRAVWARGQGVVDTDFVAACEAENVATAVRSLVTKSTWMRKARARGKVKVVGAMYNVAAGTVKEV</sequence>
<evidence type="ECO:0000256" key="8">
    <source>
        <dbReference type="SAM" id="MobiDB-lite"/>
    </source>
</evidence>
<comment type="catalytic activity">
    <reaction evidence="5 7">
        <text>hydrogencarbonate + H(+) = CO2 + H2O</text>
        <dbReference type="Rhea" id="RHEA:10748"/>
        <dbReference type="ChEBI" id="CHEBI:15377"/>
        <dbReference type="ChEBI" id="CHEBI:15378"/>
        <dbReference type="ChEBI" id="CHEBI:16526"/>
        <dbReference type="ChEBI" id="CHEBI:17544"/>
        <dbReference type="EC" id="4.2.1.1"/>
    </reaction>
</comment>
<evidence type="ECO:0000256" key="6">
    <source>
        <dbReference type="PIRSR" id="PIRSR601765-1"/>
    </source>
</evidence>
<organism evidence="9">
    <name type="scientific">Pyropia haitanensis</name>
    <name type="common">Red seaweed</name>
    <name type="synonym">Porphyra haitanensis</name>
    <dbReference type="NCBI Taxonomy" id="1262161"/>
    <lineage>
        <taxon>Eukaryota</taxon>
        <taxon>Rhodophyta</taxon>
        <taxon>Bangiophyceae</taxon>
        <taxon>Bangiales</taxon>
        <taxon>Bangiaceae</taxon>
        <taxon>Pyropia</taxon>
    </lineage>
</organism>
<accession>A0A075WV35</accession>
<comment type="similarity">
    <text evidence="1 7">Belongs to the beta-class carbonic anhydrase family.</text>
</comment>
<proteinExistence type="evidence at transcript level"/>
<dbReference type="GO" id="GO:0015976">
    <property type="term" value="P:carbon utilization"/>
    <property type="evidence" value="ECO:0007669"/>
    <property type="project" value="InterPro"/>
</dbReference>
<dbReference type="PANTHER" id="PTHR11002:SF79">
    <property type="entry name" value="CARBONIC ANHYDRASE 2"/>
    <property type="match status" value="1"/>
</dbReference>
<evidence type="ECO:0000256" key="7">
    <source>
        <dbReference type="RuleBase" id="RU003956"/>
    </source>
</evidence>
<keyword evidence="6" id="KW-0479">Metal-binding</keyword>
<dbReference type="GO" id="GO:0008270">
    <property type="term" value="F:zinc ion binding"/>
    <property type="evidence" value="ECO:0007669"/>
    <property type="project" value="UniProtKB-UniRule"/>
</dbReference>
<evidence type="ECO:0000256" key="4">
    <source>
        <dbReference type="ARBA" id="ARBA00023239"/>
    </source>
</evidence>
<dbReference type="PROSITE" id="PS00704">
    <property type="entry name" value="PROK_CO2_ANHYDRASE_1"/>
    <property type="match status" value="1"/>
</dbReference>
<feature type="binding site" evidence="6">
    <location>
        <position position="146"/>
    </location>
    <ligand>
        <name>Zn(2+)</name>
        <dbReference type="ChEBI" id="CHEBI:29105"/>
    </ligand>
</feature>
<dbReference type="Gene3D" id="3.40.1050.10">
    <property type="entry name" value="Carbonic anhydrase"/>
    <property type="match status" value="1"/>
</dbReference>